<dbReference type="AlphaFoldDB" id="A0A0B6Y0S2"/>
<evidence type="ECO:0000313" key="1">
    <source>
        <dbReference type="EMBL" id="CEK49125.1"/>
    </source>
</evidence>
<dbReference type="EMBL" id="HACG01002260">
    <property type="protein sequence ID" value="CEK49125.1"/>
    <property type="molecule type" value="Transcribed_RNA"/>
</dbReference>
<reference evidence="1" key="1">
    <citation type="submission" date="2014-12" db="EMBL/GenBank/DDBJ databases">
        <title>Insight into the proteome of Arion vulgaris.</title>
        <authorList>
            <person name="Aradska J."/>
            <person name="Bulat T."/>
            <person name="Smidak R."/>
            <person name="Sarate P."/>
            <person name="Gangsoo J."/>
            <person name="Sialana F."/>
            <person name="Bilban M."/>
            <person name="Lubec G."/>
        </authorList>
    </citation>
    <scope>NUCLEOTIDE SEQUENCE</scope>
    <source>
        <tissue evidence="1">Skin</tissue>
    </source>
</reference>
<organism evidence="1">
    <name type="scientific">Arion vulgaris</name>
    <dbReference type="NCBI Taxonomy" id="1028688"/>
    <lineage>
        <taxon>Eukaryota</taxon>
        <taxon>Metazoa</taxon>
        <taxon>Spiralia</taxon>
        <taxon>Lophotrochozoa</taxon>
        <taxon>Mollusca</taxon>
        <taxon>Gastropoda</taxon>
        <taxon>Heterobranchia</taxon>
        <taxon>Euthyneura</taxon>
        <taxon>Panpulmonata</taxon>
        <taxon>Eupulmonata</taxon>
        <taxon>Stylommatophora</taxon>
        <taxon>Helicina</taxon>
        <taxon>Arionoidea</taxon>
        <taxon>Arionidae</taxon>
        <taxon>Arion</taxon>
    </lineage>
</organism>
<gene>
    <name evidence="1" type="primary">ORF6515</name>
</gene>
<accession>A0A0B6Y0S2</accession>
<proteinExistence type="predicted"/>
<name>A0A0B6Y0S2_9EUPU</name>
<sequence length="58" mass="6643">MDRKAALKETLHNIQVLTLHDCSLIKQKGNEEGWITQSKKCSAENGDVKSKSRYRKLL</sequence>
<protein>
    <submittedName>
        <fullName evidence="1">Uncharacterized protein</fullName>
    </submittedName>
</protein>